<comment type="caution">
    <text evidence="3">The sequence shown here is derived from an EMBL/GenBank/DDBJ whole genome shotgun (WGS) entry which is preliminary data.</text>
</comment>
<keyword evidence="4" id="KW-1185">Reference proteome</keyword>
<gene>
    <name evidence="3" type="ORF">NV381_35745</name>
</gene>
<dbReference type="EMBL" id="JANQBD010000046">
    <property type="protein sequence ID" value="MCR8636543.1"/>
    <property type="molecule type" value="Genomic_DNA"/>
</dbReference>
<accession>A0ABT1YTN4</accession>
<protein>
    <submittedName>
        <fullName evidence="3">DinB family protein</fullName>
    </submittedName>
</protein>
<proteinExistence type="inferred from homology"/>
<sequence>MFTSIAAFEQTWGHESASTLKIFEALTDASLQQEVTPQDRTLGRIAWHITTTLHEMLSRTGLDFAPTEHEDQVPETAKEILDAYRTGSEALISAIKTQWTDANLLEKVDMYGEQWPNGVTLQILISHQTHHRGQMTILMRQAGLNVPGVYGPSRDEWSLMGMEPPAV</sequence>
<evidence type="ECO:0000256" key="1">
    <source>
        <dbReference type="ARBA" id="ARBA00008635"/>
    </source>
</evidence>
<dbReference type="Proteomes" id="UP001300012">
    <property type="component" value="Unassembled WGS sequence"/>
</dbReference>
<comment type="similarity">
    <text evidence="1">Belongs to the DinB family.</text>
</comment>
<evidence type="ECO:0000313" key="4">
    <source>
        <dbReference type="Proteomes" id="UP001300012"/>
    </source>
</evidence>
<dbReference type="RefSeq" id="WP_258218042.1">
    <property type="nucleotide sequence ID" value="NZ_JANQBD010000046.1"/>
</dbReference>
<dbReference type="Gene3D" id="1.20.120.450">
    <property type="entry name" value="dinb family like domain"/>
    <property type="match status" value="1"/>
</dbReference>
<organism evidence="3 4">
    <name type="scientific">Paenibacillus radicis</name>
    <name type="common">ex Xue et al. 2023</name>
    <dbReference type="NCBI Taxonomy" id="2972489"/>
    <lineage>
        <taxon>Bacteria</taxon>
        <taxon>Bacillati</taxon>
        <taxon>Bacillota</taxon>
        <taxon>Bacilli</taxon>
        <taxon>Bacillales</taxon>
        <taxon>Paenibacillaceae</taxon>
        <taxon>Paenibacillus</taxon>
    </lineage>
</organism>
<dbReference type="Pfam" id="PF05163">
    <property type="entry name" value="DinB"/>
    <property type="match status" value="1"/>
</dbReference>
<reference evidence="3 4" key="1">
    <citation type="submission" date="2022-08" db="EMBL/GenBank/DDBJ databases">
        <title>Paenibacillus endoradicis sp. nov., Paenibacillus radicibacter sp. nov and Paenibacillus pararadicis sp. nov., three cold-adapted plant growth-promoting bacteria isolated from root of Larix gmelinii in Great Khingan.</title>
        <authorList>
            <person name="Xue H."/>
        </authorList>
    </citation>
    <scope>NUCLEOTIDE SEQUENCE [LARGE SCALE GENOMIC DNA]</scope>
    <source>
        <strain evidence="3 4">N5-1-1-5</strain>
    </source>
</reference>
<evidence type="ECO:0000313" key="3">
    <source>
        <dbReference type="EMBL" id="MCR8636543.1"/>
    </source>
</evidence>
<dbReference type="InterPro" id="IPR007837">
    <property type="entry name" value="DinB"/>
</dbReference>
<dbReference type="SUPFAM" id="SSF109854">
    <property type="entry name" value="DinB/YfiT-like putative metalloenzymes"/>
    <property type="match status" value="1"/>
</dbReference>
<dbReference type="InterPro" id="IPR034660">
    <property type="entry name" value="DinB/YfiT-like"/>
</dbReference>
<keyword evidence="2" id="KW-0479">Metal-binding</keyword>
<evidence type="ECO:0000256" key="2">
    <source>
        <dbReference type="ARBA" id="ARBA00022723"/>
    </source>
</evidence>
<name>A0ABT1YTN4_9BACL</name>